<reference evidence="1" key="2">
    <citation type="journal article" date="2023" name="Science">
        <title>Genomic signatures of disease resistance in endangered staghorn corals.</title>
        <authorList>
            <person name="Vollmer S.V."/>
            <person name="Selwyn J.D."/>
            <person name="Despard B.A."/>
            <person name="Roesel C.L."/>
        </authorList>
    </citation>
    <scope>NUCLEOTIDE SEQUENCE</scope>
    <source>
        <strain evidence="1">K2</strain>
    </source>
</reference>
<sequence>MLTCCACCLRDGHFEVPFCDGCHYTANCARRNETFSIACLRKSGFHGSGVVKLGYDRTKFSSRTVNRLSGLLNRIRNHGSTSSNKKRNIVKEHRIQVRWCHYDERKKEFITVRQKNGGGNRFIPYTDEEPITLETLPEKARTLFFPDGKNNFAGRIQEMNTWICNASGVAIFDFPDEGTVDDYLKKNGDEFERSEAIGAESLTASEETSSVAFSTQVCKVCCCSFNNGETCLRCEQNDEYQQSLLADCAKTAPAEELDLEEDEL</sequence>
<name>A0AAD9QD19_ACRCE</name>
<accession>A0AAD9QD19</accession>
<comment type="caution">
    <text evidence="1">The sequence shown here is derived from an EMBL/GenBank/DDBJ whole genome shotgun (WGS) entry which is preliminary data.</text>
</comment>
<organism evidence="1 2">
    <name type="scientific">Acropora cervicornis</name>
    <name type="common">Staghorn coral</name>
    <dbReference type="NCBI Taxonomy" id="6130"/>
    <lineage>
        <taxon>Eukaryota</taxon>
        <taxon>Metazoa</taxon>
        <taxon>Cnidaria</taxon>
        <taxon>Anthozoa</taxon>
        <taxon>Hexacorallia</taxon>
        <taxon>Scleractinia</taxon>
        <taxon>Astrocoeniina</taxon>
        <taxon>Acroporidae</taxon>
        <taxon>Acropora</taxon>
    </lineage>
</organism>
<dbReference type="EMBL" id="JARQWQ010000042">
    <property type="protein sequence ID" value="KAK2559057.1"/>
    <property type="molecule type" value="Genomic_DNA"/>
</dbReference>
<dbReference type="Proteomes" id="UP001249851">
    <property type="component" value="Unassembled WGS sequence"/>
</dbReference>
<evidence type="ECO:0000313" key="1">
    <source>
        <dbReference type="EMBL" id="KAK2559057.1"/>
    </source>
</evidence>
<proteinExistence type="predicted"/>
<evidence type="ECO:0000313" key="2">
    <source>
        <dbReference type="Proteomes" id="UP001249851"/>
    </source>
</evidence>
<protein>
    <submittedName>
        <fullName evidence="1">Uncharacterized protein</fullName>
    </submittedName>
</protein>
<dbReference type="AlphaFoldDB" id="A0AAD9QD19"/>
<gene>
    <name evidence="1" type="ORF">P5673_018696</name>
</gene>
<keyword evidence="2" id="KW-1185">Reference proteome</keyword>
<reference evidence="1" key="1">
    <citation type="journal article" date="2023" name="G3 (Bethesda)">
        <title>Whole genome assembly and annotation of the endangered Caribbean coral Acropora cervicornis.</title>
        <authorList>
            <person name="Selwyn J.D."/>
            <person name="Vollmer S.V."/>
        </authorList>
    </citation>
    <scope>NUCLEOTIDE SEQUENCE</scope>
    <source>
        <strain evidence="1">K2</strain>
    </source>
</reference>